<dbReference type="Proteomes" id="UP001595453">
    <property type="component" value="Unassembled WGS sequence"/>
</dbReference>
<keyword evidence="4 10" id="KW-0808">Transferase</keyword>
<keyword evidence="7 10" id="KW-0460">Magnesium</keyword>
<accession>A0ABV7CKX2</accession>
<dbReference type="PANTHER" id="PTHR43532:SF4">
    <property type="entry name" value="GLUCOSE-1-PHOSPHATE THYMIDYLYLTRANSFERASE 2"/>
    <property type="match status" value="1"/>
</dbReference>
<feature type="domain" description="Nucleotidyl transferase" evidence="11">
    <location>
        <begin position="2"/>
        <end position="237"/>
    </location>
</feature>
<gene>
    <name evidence="12" type="primary">rfbA</name>
    <name evidence="12" type="ORF">ACFOEE_11260</name>
</gene>
<dbReference type="EMBL" id="JBHRSD010000017">
    <property type="protein sequence ID" value="MFC3033101.1"/>
    <property type="molecule type" value="Genomic_DNA"/>
</dbReference>
<evidence type="ECO:0000256" key="7">
    <source>
        <dbReference type="ARBA" id="ARBA00022842"/>
    </source>
</evidence>
<sequence length="289" mass="32273">MKGIVLAGGSGTRLYPITLGVSKQLLPIYDKPMIYYPLSVLMLADIREILIITTKQDQDSFKQLLGDGSRFGLSIEYAIQDEPQGLAQAFTIGEKFIGTDSVCLVLGDNIYHGQGFAEKLKTAREITHGACIFGYQVKDPNRFGVVEFDDTQTVLSIEEKPEHPKSNWAVTGLYFYDNKVVEIAKSIKPSSRGELEITCINNAYLAQGQLQVQLLGRGFAWLDTGTHDSLIEASQYVQTLEHRQGYKIACLEEIAFRKKWISKSELLEFATPLMKTGYGVYLQEIANGR</sequence>
<dbReference type="NCBIfam" id="TIGR01207">
    <property type="entry name" value="rmlA"/>
    <property type="match status" value="1"/>
</dbReference>
<evidence type="ECO:0000313" key="13">
    <source>
        <dbReference type="Proteomes" id="UP001595453"/>
    </source>
</evidence>
<protein>
    <recommendedName>
        <fullName evidence="3 10">Glucose-1-phosphate thymidylyltransferase</fullName>
        <ecNumber evidence="3 10">2.7.7.24</ecNumber>
    </recommendedName>
</protein>
<dbReference type="SUPFAM" id="SSF53448">
    <property type="entry name" value="Nucleotide-diphospho-sugar transferases"/>
    <property type="match status" value="1"/>
</dbReference>
<evidence type="ECO:0000256" key="5">
    <source>
        <dbReference type="ARBA" id="ARBA00022695"/>
    </source>
</evidence>
<keyword evidence="6 10" id="KW-0479">Metal-binding</keyword>
<comment type="similarity">
    <text evidence="2 10">Belongs to the glucose-1-phosphate thymidylyltransferase family.</text>
</comment>
<dbReference type="InterPro" id="IPR005835">
    <property type="entry name" value="NTP_transferase_dom"/>
</dbReference>
<dbReference type="Gene3D" id="3.90.550.10">
    <property type="entry name" value="Spore Coat Polysaccharide Biosynthesis Protein SpsA, Chain A"/>
    <property type="match status" value="1"/>
</dbReference>
<dbReference type="InterPro" id="IPR029044">
    <property type="entry name" value="Nucleotide-diphossugar_trans"/>
</dbReference>
<keyword evidence="13" id="KW-1185">Reference proteome</keyword>
<organism evidence="12 13">
    <name type="scientific">Pseudoalteromonas fenneropenaei</name>
    <dbReference type="NCBI Taxonomy" id="1737459"/>
    <lineage>
        <taxon>Bacteria</taxon>
        <taxon>Pseudomonadati</taxon>
        <taxon>Pseudomonadota</taxon>
        <taxon>Gammaproteobacteria</taxon>
        <taxon>Alteromonadales</taxon>
        <taxon>Pseudoalteromonadaceae</taxon>
        <taxon>Pseudoalteromonas</taxon>
    </lineage>
</organism>
<name>A0ABV7CKX2_9GAMM</name>
<evidence type="ECO:0000256" key="6">
    <source>
        <dbReference type="ARBA" id="ARBA00022723"/>
    </source>
</evidence>
<dbReference type="GO" id="GO:0008879">
    <property type="term" value="F:glucose-1-phosphate thymidylyltransferase activity"/>
    <property type="evidence" value="ECO:0007669"/>
    <property type="project" value="UniProtKB-EC"/>
</dbReference>
<dbReference type="InterPro" id="IPR005907">
    <property type="entry name" value="G1P_thy_trans_s"/>
</dbReference>
<dbReference type="CDD" id="cd02538">
    <property type="entry name" value="G1P_TT_short"/>
    <property type="match status" value="1"/>
</dbReference>
<evidence type="ECO:0000256" key="2">
    <source>
        <dbReference type="ARBA" id="ARBA00010480"/>
    </source>
</evidence>
<evidence type="ECO:0000256" key="4">
    <source>
        <dbReference type="ARBA" id="ARBA00022679"/>
    </source>
</evidence>
<evidence type="ECO:0000259" key="11">
    <source>
        <dbReference type="Pfam" id="PF00483"/>
    </source>
</evidence>
<dbReference type="Pfam" id="PF00483">
    <property type="entry name" value="NTP_transferase"/>
    <property type="match status" value="1"/>
</dbReference>
<evidence type="ECO:0000313" key="12">
    <source>
        <dbReference type="EMBL" id="MFC3033101.1"/>
    </source>
</evidence>
<comment type="function">
    <text evidence="8 10">Catalyzes the formation of dTDP-glucose, from dTTP and glucose 1-phosphate, as well as its pyrophosphorolysis.</text>
</comment>
<evidence type="ECO:0000256" key="10">
    <source>
        <dbReference type="RuleBase" id="RU003706"/>
    </source>
</evidence>
<comment type="cofactor">
    <cofactor evidence="1">
        <name>Mg(2+)</name>
        <dbReference type="ChEBI" id="CHEBI:18420"/>
    </cofactor>
</comment>
<comment type="catalytic activity">
    <reaction evidence="9 10">
        <text>dTTP + alpha-D-glucose 1-phosphate + H(+) = dTDP-alpha-D-glucose + diphosphate</text>
        <dbReference type="Rhea" id="RHEA:15225"/>
        <dbReference type="ChEBI" id="CHEBI:15378"/>
        <dbReference type="ChEBI" id="CHEBI:33019"/>
        <dbReference type="ChEBI" id="CHEBI:37568"/>
        <dbReference type="ChEBI" id="CHEBI:57477"/>
        <dbReference type="ChEBI" id="CHEBI:58601"/>
        <dbReference type="EC" id="2.7.7.24"/>
    </reaction>
</comment>
<proteinExistence type="inferred from homology"/>
<evidence type="ECO:0000256" key="9">
    <source>
        <dbReference type="ARBA" id="ARBA00049336"/>
    </source>
</evidence>
<dbReference type="PANTHER" id="PTHR43532">
    <property type="entry name" value="GLUCOSE-1-PHOSPHATE THYMIDYLYLTRANSFERASE"/>
    <property type="match status" value="1"/>
</dbReference>
<keyword evidence="5 10" id="KW-0548">Nucleotidyltransferase</keyword>
<evidence type="ECO:0000256" key="8">
    <source>
        <dbReference type="ARBA" id="ARBA00037065"/>
    </source>
</evidence>
<dbReference type="EC" id="2.7.7.24" evidence="3 10"/>
<dbReference type="RefSeq" id="WP_377124232.1">
    <property type="nucleotide sequence ID" value="NZ_JBHRSD010000017.1"/>
</dbReference>
<reference evidence="13" key="1">
    <citation type="journal article" date="2019" name="Int. J. Syst. Evol. Microbiol.">
        <title>The Global Catalogue of Microorganisms (GCM) 10K type strain sequencing project: providing services to taxonomists for standard genome sequencing and annotation.</title>
        <authorList>
            <consortium name="The Broad Institute Genomics Platform"/>
            <consortium name="The Broad Institute Genome Sequencing Center for Infectious Disease"/>
            <person name="Wu L."/>
            <person name="Ma J."/>
        </authorList>
    </citation>
    <scope>NUCLEOTIDE SEQUENCE [LARGE SCALE GENOMIC DNA]</scope>
    <source>
        <strain evidence="13">KCTC 42730</strain>
    </source>
</reference>
<evidence type="ECO:0000256" key="3">
    <source>
        <dbReference type="ARBA" id="ARBA00012461"/>
    </source>
</evidence>
<comment type="caution">
    <text evidence="12">The sequence shown here is derived from an EMBL/GenBank/DDBJ whole genome shotgun (WGS) entry which is preliminary data.</text>
</comment>
<evidence type="ECO:0000256" key="1">
    <source>
        <dbReference type="ARBA" id="ARBA00001946"/>
    </source>
</evidence>